<dbReference type="Proteomes" id="UP000076765">
    <property type="component" value="Chromosome"/>
</dbReference>
<protein>
    <submittedName>
        <fullName evidence="8">Outer membrane protein II</fullName>
    </submittedName>
</protein>
<evidence type="ECO:0000313" key="9">
    <source>
        <dbReference type="Proteomes" id="UP000076765"/>
    </source>
</evidence>
<dbReference type="InterPro" id="IPR006690">
    <property type="entry name" value="OMPA-like_CS"/>
</dbReference>
<accession>A0A378PIX0</accession>
<dbReference type="RefSeq" id="WP_063513756.1">
    <property type="nucleotide sequence ID" value="NZ_CP011158.1"/>
</dbReference>
<evidence type="ECO:0000256" key="2">
    <source>
        <dbReference type="ARBA" id="ARBA00022729"/>
    </source>
</evidence>
<sequence length="316" mass="35843">MKKITTLSAAVAMLALSGCMGTKQISQNITSEGTIAAEDIYFPKLDDAWQKDGQFPNRENLMKIRPGIAKDELYQLIGRPHFNESHRAREWDYIMKFYKADDSVKVCQYKVIFDENFRGQEFYWLPKECAAYAKPPKAPQPIIINTPAPAPAPVAPPPAPVEIINERINLEADALFKFDKYELKDMLPAGRAKLDELARQLLEWEKRGESRIHLVGHTDRLGSHEYNMTLSQRRAETVRTYLISRGVNAATMSAAGAGKLQQIHQCSDNQPRQALIDCLQPNRRVEVNVAVYAFTQNGGTQQIQMNQDYQNFNQAQ</sequence>
<comment type="subcellular location">
    <subcellularLocation>
        <location evidence="1">Membrane</location>
    </subcellularLocation>
</comment>
<dbReference type="InterPro" id="IPR037873">
    <property type="entry name" value="BamE-like"/>
</dbReference>
<dbReference type="KEGG" id="moi:MOVS_03310"/>
<evidence type="ECO:0000313" key="10">
    <source>
        <dbReference type="Proteomes" id="UP000255102"/>
    </source>
</evidence>
<dbReference type="STRING" id="29433.MOVS_03310"/>
<dbReference type="InterPro" id="IPR007450">
    <property type="entry name" value="BamE_dom"/>
</dbReference>
<dbReference type="Gene3D" id="3.30.1450.10">
    <property type="match status" value="1"/>
</dbReference>
<dbReference type="EMBL" id="CP011158">
    <property type="protein sequence ID" value="ANB91174.1"/>
    <property type="molecule type" value="Genomic_DNA"/>
</dbReference>
<dbReference type="InterPro" id="IPR006665">
    <property type="entry name" value="OmpA-like"/>
</dbReference>
<feature type="signal peptide" evidence="5">
    <location>
        <begin position="1"/>
        <end position="17"/>
    </location>
</feature>
<evidence type="ECO:0000256" key="5">
    <source>
        <dbReference type="SAM" id="SignalP"/>
    </source>
</evidence>
<dbReference type="InterPro" id="IPR050330">
    <property type="entry name" value="Bact_OuterMem_StrucFunc"/>
</dbReference>
<dbReference type="PANTHER" id="PTHR30329">
    <property type="entry name" value="STATOR ELEMENT OF FLAGELLAR MOTOR COMPLEX"/>
    <property type="match status" value="1"/>
</dbReference>
<dbReference type="PROSITE" id="PS01068">
    <property type="entry name" value="OMPA_1"/>
    <property type="match status" value="1"/>
</dbReference>
<reference evidence="7 9" key="1">
    <citation type="submission" date="2015-04" db="EMBL/GenBank/DDBJ databases">
        <authorList>
            <person name="Calcutt M.J."/>
            <person name="Foecking M.F."/>
        </authorList>
    </citation>
    <scope>NUCLEOTIDE SEQUENCE [LARGE SCALE GENOMIC DNA]</scope>
    <source>
        <strain evidence="7 9">199/55</strain>
    </source>
</reference>
<dbReference type="GO" id="GO:0009279">
    <property type="term" value="C:cell outer membrane"/>
    <property type="evidence" value="ECO:0007669"/>
    <property type="project" value="InterPro"/>
</dbReference>
<evidence type="ECO:0000256" key="3">
    <source>
        <dbReference type="ARBA" id="ARBA00023136"/>
    </source>
</evidence>
<keyword evidence="9" id="KW-1185">Reference proteome</keyword>
<dbReference type="EMBL" id="UGPW01000001">
    <property type="protein sequence ID" value="STY86704.1"/>
    <property type="molecule type" value="Genomic_DNA"/>
</dbReference>
<dbReference type="PROSITE" id="PS51257">
    <property type="entry name" value="PROKAR_LIPOPROTEIN"/>
    <property type="match status" value="1"/>
</dbReference>
<gene>
    <name evidence="8" type="primary">ompA_2</name>
    <name evidence="7" type="ORF">MOVS_03310</name>
    <name evidence="8" type="ORF">NCTC11227_00694</name>
</gene>
<dbReference type="SUPFAM" id="SSF103088">
    <property type="entry name" value="OmpA-like"/>
    <property type="match status" value="1"/>
</dbReference>
<name>A0A378PIX0_9GAMM</name>
<dbReference type="Gene3D" id="3.30.1330.60">
    <property type="entry name" value="OmpA-like domain"/>
    <property type="match status" value="1"/>
</dbReference>
<dbReference type="PANTHER" id="PTHR30329:SF21">
    <property type="entry name" value="LIPOPROTEIN YIAD-RELATED"/>
    <property type="match status" value="1"/>
</dbReference>
<reference evidence="8 10" key="2">
    <citation type="submission" date="2018-06" db="EMBL/GenBank/DDBJ databases">
        <authorList>
            <consortium name="Pathogen Informatics"/>
            <person name="Doyle S."/>
        </authorList>
    </citation>
    <scope>NUCLEOTIDE SEQUENCE [LARGE SCALE GENOMIC DNA]</scope>
    <source>
        <strain evidence="8 10">NCTC11227</strain>
    </source>
</reference>
<feature type="domain" description="OmpA-like" evidence="6">
    <location>
        <begin position="163"/>
        <end position="293"/>
    </location>
</feature>
<evidence type="ECO:0000313" key="8">
    <source>
        <dbReference type="EMBL" id="STY86704.1"/>
    </source>
</evidence>
<evidence type="ECO:0000313" key="7">
    <source>
        <dbReference type="EMBL" id="ANB91174.1"/>
    </source>
</evidence>
<dbReference type="CDD" id="cd07185">
    <property type="entry name" value="OmpA_C-like"/>
    <property type="match status" value="1"/>
</dbReference>
<dbReference type="Pfam" id="PF00691">
    <property type="entry name" value="OmpA"/>
    <property type="match status" value="1"/>
</dbReference>
<evidence type="ECO:0000256" key="4">
    <source>
        <dbReference type="PROSITE-ProRule" id="PRU00473"/>
    </source>
</evidence>
<feature type="chain" id="PRO_5017021034" evidence="5">
    <location>
        <begin position="18"/>
        <end position="316"/>
    </location>
</feature>
<evidence type="ECO:0000256" key="1">
    <source>
        <dbReference type="ARBA" id="ARBA00004370"/>
    </source>
</evidence>
<proteinExistence type="predicted"/>
<dbReference type="InterPro" id="IPR036737">
    <property type="entry name" value="OmpA-like_sf"/>
</dbReference>
<dbReference type="Proteomes" id="UP000255102">
    <property type="component" value="Unassembled WGS sequence"/>
</dbReference>
<organism evidence="8 10">
    <name type="scientific">Moraxella ovis</name>
    <dbReference type="NCBI Taxonomy" id="29433"/>
    <lineage>
        <taxon>Bacteria</taxon>
        <taxon>Pseudomonadati</taxon>
        <taxon>Pseudomonadota</taxon>
        <taxon>Gammaproteobacteria</taxon>
        <taxon>Moraxellales</taxon>
        <taxon>Moraxellaceae</taxon>
        <taxon>Moraxella</taxon>
    </lineage>
</organism>
<evidence type="ECO:0000259" key="6">
    <source>
        <dbReference type="PROSITE" id="PS51123"/>
    </source>
</evidence>
<keyword evidence="2 5" id="KW-0732">Signal</keyword>
<dbReference type="AlphaFoldDB" id="A0A378PIX0"/>
<dbReference type="PROSITE" id="PS51123">
    <property type="entry name" value="OMPA_2"/>
    <property type="match status" value="1"/>
</dbReference>
<keyword evidence="3 4" id="KW-0472">Membrane</keyword>
<dbReference type="Pfam" id="PF04355">
    <property type="entry name" value="BamE"/>
    <property type="match status" value="1"/>
</dbReference>